<evidence type="ECO:0000313" key="8">
    <source>
        <dbReference type="EMBL" id="ANY79533.1"/>
    </source>
</evidence>
<dbReference type="InterPro" id="IPR000888">
    <property type="entry name" value="RmlC-like"/>
</dbReference>
<dbReference type="EC" id="5.1.3.13" evidence="3 7"/>
<dbReference type="Pfam" id="PF00908">
    <property type="entry name" value="dTDP_sugar_isom"/>
    <property type="match status" value="1"/>
</dbReference>
<comment type="pathway">
    <text evidence="7">Carbohydrate biosynthesis; dTDP-L-rhamnose biosynthesis.</text>
</comment>
<keyword evidence="7" id="KW-0413">Isomerase</keyword>
<dbReference type="InterPro" id="IPR014710">
    <property type="entry name" value="RmlC-like_jellyroll"/>
</dbReference>
<evidence type="ECO:0000256" key="6">
    <source>
        <dbReference type="PIRSR" id="PIRSR600888-3"/>
    </source>
</evidence>
<dbReference type="SUPFAM" id="SSF51182">
    <property type="entry name" value="RmlC-like cupins"/>
    <property type="match status" value="1"/>
</dbReference>
<organism evidence="8">
    <name type="scientific">Microvirga ossetica</name>
    <dbReference type="NCBI Taxonomy" id="1882682"/>
    <lineage>
        <taxon>Bacteria</taxon>
        <taxon>Pseudomonadati</taxon>
        <taxon>Pseudomonadota</taxon>
        <taxon>Alphaproteobacteria</taxon>
        <taxon>Hyphomicrobiales</taxon>
        <taxon>Methylobacteriaceae</taxon>
        <taxon>Microvirga</taxon>
    </lineage>
</organism>
<dbReference type="AlphaFoldDB" id="A0A1B2EHS5"/>
<dbReference type="InterPro" id="IPR011051">
    <property type="entry name" value="RmlC_Cupin_sf"/>
</dbReference>
<evidence type="ECO:0000256" key="1">
    <source>
        <dbReference type="ARBA" id="ARBA00001298"/>
    </source>
</evidence>
<gene>
    <name evidence="8" type="ORF">BB934_15955</name>
</gene>
<feature type="active site" description="Proton acceptor" evidence="5">
    <location>
        <position position="65"/>
    </location>
</feature>
<dbReference type="EMBL" id="CP016616">
    <property type="protein sequence ID" value="ANY79533.1"/>
    <property type="molecule type" value="Genomic_DNA"/>
</dbReference>
<evidence type="ECO:0000256" key="4">
    <source>
        <dbReference type="ARBA" id="ARBA00019595"/>
    </source>
</evidence>
<proteinExistence type="inferred from homology"/>
<dbReference type="NCBIfam" id="TIGR01221">
    <property type="entry name" value="rmlC"/>
    <property type="match status" value="1"/>
</dbReference>
<protein>
    <recommendedName>
        <fullName evidence="4 7">dTDP-4-dehydrorhamnose 3,5-epimerase</fullName>
        <ecNumber evidence="3 7">5.1.3.13</ecNumber>
    </recommendedName>
    <alternativeName>
        <fullName evidence="7">Thymidine diphospho-4-keto-rhamnose 3,5-epimerase</fullName>
    </alternativeName>
</protein>
<comment type="similarity">
    <text evidence="7">Belongs to the dTDP-4-dehydrorhamnose 3,5-epimerase family.</text>
</comment>
<dbReference type="GO" id="GO:0005829">
    <property type="term" value="C:cytosol"/>
    <property type="evidence" value="ECO:0007669"/>
    <property type="project" value="TreeGrafter"/>
</dbReference>
<dbReference type="GO" id="GO:0019305">
    <property type="term" value="P:dTDP-rhamnose biosynthetic process"/>
    <property type="evidence" value="ECO:0007669"/>
    <property type="project" value="UniProtKB-UniRule"/>
</dbReference>
<dbReference type="Gene3D" id="2.60.120.10">
    <property type="entry name" value="Jelly Rolls"/>
    <property type="match status" value="1"/>
</dbReference>
<dbReference type="PANTHER" id="PTHR21047:SF2">
    <property type="entry name" value="THYMIDINE DIPHOSPHO-4-KETO-RHAMNOSE 3,5-EPIMERASE"/>
    <property type="match status" value="1"/>
</dbReference>
<feature type="active site" description="Proton donor" evidence="5">
    <location>
        <position position="135"/>
    </location>
</feature>
<comment type="function">
    <text evidence="2 7">Catalyzes the epimerization of the C3' and C5'positions of dTDP-6-deoxy-D-xylo-4-hexulose, forming dTDP-6-deoxy-L-lyxo-4-hexulose.</text>
</comment>
<reference evidence="8" key="1">
    <citation type="submission" date="2016-07" db="EMBL/GenBank/DDBJ databases">
        <title>Microvirga ossetica sp. nov. a new species of rhizobia isolated from root nodules of the legume species Vicia alpestris Steven originated from North Ossetia region in the Caucasus.</title>
        <authorList>
            <person name="Safronova V.I."/>
            <person name="Kuznetsova I.G."/>
            <person name="Sazanova A.L."/>
            <person name="Belimov A."/>
            <person name="Andronov E."/>
            <person name="Osledkin Y.S."/>
            <person name="Onishchuk O.P."/>
            <person name="Kurchak O.N."/>
            <person name="Shaposhnikov A.I."/>
            <person name="Willems A."/>
            <person name="Tikhonovich I.A."/>
        </authorList>
    </citation>
    <scope>NUCLEOTIDE SEQUENCE [LARGE SCALE GENOMIC DNA]</scope>
    <source>
        <strain evidence="8">V5/3M</strain>
    </source>
</reference>
<sequence>MSNLTVQQTDIPDVVLITPRRFGDARGWFAETYNTRAFSAPLGTITFVQDNQAFSAQRGTLRGLHFQRPPEPQAKLVRVLRGSIFDVAVDLRVGSPTYGRWVGATLTAEGGEQIFVPRGFAHGYCTLEPNTEVAYKADGFYAPACDAGLAWNDPTLGVVWPLAADEAILSDKDEILPAFKDFVSPFRYDPTSAAA</sequence>
<evidence type="ECO:0000256" key="5">
    <source>
        <dbReference type="PIRSR" id="PIRSR600888-1"/>
    </source>
</evidence>
<dbReference type="UniPathway" id="UPA00124"/>
<dbReference type="CDD" id="cd00438">
    <property type="entry name" value="cupin_RmlC"/>
    <property type="match status" value="1"/>
</dbReference>
<dbReference type="GO" id="GO:0008830">
    <property type="term" value="F:dTDP-4-dehydrorhamnose 3,5-epimerase activity"/>
    <property type="evidence" value="ECO:0007669"/>
    <property type="project" value="UniProtKB-UniRule"/>
</dbReference>
<evidence type="ECO:0000256" key="2">
    <source>
        <dbReference type="ARBA" id="ARBA00001997"/>
    </source>
</evidence>
<name>A0A1B2EHS5_9HYPH</name>
<comment type="catalytic activity">
    <reaction evidence="1 7">
        <text>dTDP-4-dehydro-6-deoxy-alpha-D-glucose = dTDP-4-dehydro-beta-L-rhamnose</text>
        <dbReference type="Rhea" id="RHEA:16969"/>
        <dbReference type="ChEBI" id="CHEBI:57649"/>
        <dbReference type="ChEBI" id="CHEBI:62830"/>
        <dbReference type="EC" id="5.1.3.13"/>
    </reaction>
</comment>
<dbReference type="OrthoDB" id="9800680at2"/>
<dbReference type="KEGG" id="moc:BB934_15955"/>
<dbReference type="PANTHER" id="PTHR21047">
    <property type="entry name" value="DTDP-6-DEOXY-D-GLUCOSE-3,5 EPIMERASE"/>
    <property type="match status" value="1"/>
</dbReference>
<evidence type="ECO:0000256" key="3">
    <source>
        <dbReference type="ARBA" id="ARBA00012098"/>
    </source>
</evidence>
<feature type="site" description="Participates in a stacking interaction with the thymidine ring of dTDP-4-oxo-6-deoxyglucose" evidence="6">
    <location>
        <position position="141"/>
    </location>
</feature>
<evidence type="ECO:0000256" key="7">
    <source>
        <dbReference type="RuleBase" id="RU364069"/>
    </source>
</evidence>
<accession>A0A1B2EHS5</accession>
<dbReference type="GO" id="GO:0000271">
    <property type="term" value="P:polysaccharide biosynthetic process"/>
    <property type="evidence" value="ECO:0007669"/>
    <property type="project" value="TreeGrafter"/>
</dbReference>
<dbReference type="RefSeq" id="WP_099510547.1">
    <property type="nucleotide sequence ID" value="NZ_CP016616.1"/>
</dbReference>
<comment type="subunit">
    <text evidence="7">Homodimer.</text>
</comment>